<dbReference type="Proteomes" id="UP001629113">
    <property type="component" value="Unassembled WGS sequence"/>
</dbReference>
<keyword evidence="7" id="KW-1185">Reference proteome</keyword>
<evidence type="ECO:0000256" key="1">
    <source>
        <dbReference type="ARBA" id="ARBA00022737"/>
    </source>
</evidence>
<dbReference type="PROSITE" id="PS50297">
    <property type="entry name" value="ANK_REP_REGION"/>
    <property type="match status" value="7"/>
</dbReference>
<evidence type="ECO:0000259" key="5">
    <source>
        <dbReference type="PROSITE" id="PS50157"/>
    </source>
</evidence>
<dbReference type="EMBL" id="JBFCZG010000009">
    <property type="protein sequence ID" value="KAL3418519.1"/>
    <property type="molecule type" value="Genomic_DNA"/>
</dbReference>
<evidence type="ECO:0000256" key="4">
    <source>
        <dbReference type="PROSITE-ProRule" id="PRU00042"/>
    </source>
</evidence>
<gene>
    <name evidence="6" type="ORF">PVAG01_10235</name>
</gene>
<dbReference type="Pfam" id="PF13909">
    <property type="entry name" value="zf-H2C2_5"/>
    <property type="match status" value="1"/>
</dbReference>
<organism evidence="6 7">
    <name type="scientific">Phlyctema vagabunda</name>
    <dbReference type="NCBI Taxonomy" id="108571"/>
    <lineage>
        <taxon>Eukaryota</taxon>
        <taxon>Fungi</taxon>
        <taxon>Dikarya</taxon>
        <taxon>Ascomycota</taxon>
        <taxon>Pezizomycotina</taxon>
        <taxon>Leotiomycetes</taxon>
        <taxon>Helotiales</taxon>
        <taxon>Dermateaceae</taxon>
        <taxon>Phlyctema</taxon>
    </lineage>
</organism>
<sequence length="539" mass="59326">MAKLCGTCQKEFRTTAEYNRHRKQHERPYQCSLCSYTSSLKTNLTRHMRSRHQAFDPERSLKYIRCRWPGCSTKTTRADYLRKHMGEKHKKAALPPNQQQIALDIEIERVYGDSIQEYKTLTDPTTSEIELMDAVARGDEGAVLSFISQGSNLEFNAADGHTLLSIAAKKHHESLFRILLRHTKNLNLLYDTLLKLAKHDIADEGLIQLLLDAGVDLGRGPETALFVAAQNGSVQMVRLLVQFKACWGNPSKHNYGSDTPLSIAVRQGNEKIVELLLKGIGDISSIDNRGDSLLATAARTGQATIAKLLLASGADVNHRDGCRTVLWEASTNGHAEIVKALLDHGAEVNTENFLPLAAAARQGYEGIVRLLLESGANINHEIYSPLAAAARWGNENIVRLLLEKGAPINALYAYSTALFHASMNGNSAIVKVLLDNKADVNLKGWYGTTPLYEACYGQHIAVAKILVEAGANLNIEGGLRNEFPLHAAVRKGNEELVRLLLARGAKLLKAREVGTPLNLSRKLKQSSITQILLEHEAAT</sequence>
<keyword evidence="4" id="KW-0863">Zinc-finger</keyword>
<accession>A0ABR4P5D5</accession>
<dbReference type="InterPro" id="IPR036770">
    <property type="entry name" value="Ankyrin_rpt-contain_sf"/>
</dbReference>
<feature type="repeat" description="ANK" evidence="3">
    <location>
        <begin position="289"/>
        <end position="321"/>
    </location>
</feature>
<feature type="repeat" description="ANK" evidence="3">
    <location>
        <begin position="480"/>
        <end position="512"/>
    </location>
</feature>
<name>A0ABR4P5D5_9HELO</name>
<keyword evidence="4" id="KW-0862">Zinc</keyword>
<dbReference type="PROSITE" id="PS50088">
    <property type="entry name" value="ANK_REPEAT"/>
    <property type="match status" value="8"/>
</dbReference>
<evidence type="ECO:0000313" key="6">
    <source>
        <dbReference type="EMBL" id="KAL3418519.1"/>
    </source>
</evidence>
<dbReference type="SUPFAM" id="SSF48403">
    <property type="entry name" value="Ankyrin repeat"/>
    <property type="match status" value="2"/>
</dbReference>
<dbReference type="Pfam" id="PF12796">
    <property type="entry name" value="Ank_2"/>
    <property type="match status" value="3"/>
</dbReference>
<dbReference type="PANTHER" id="PTHR24198:SF165">
    <property type="entry name" value="ANKYRIN REPEAT-CONTAINING PROTEIN-RELATED"/>
    <property type="match status" value="1"/>
</dbReference>
<dbReference type="Gene3D" id="3.30.160.60">
    <property type="entry name" value="Classic Zinc Finger"/>
    <property type="match status" value="1"/>
</dbReference>
<dbReference type="InterPro" id="IPR013087">
    <property type="entry name" value="Znf_C2H2_type"/>
</dbReference>
<dbReference type="Pfam" id="PF00023">
    <property type="entry name" value="Ank"/>
    <property type="match status" value="1"/>
</dbReference>
<feature type="domain" description="C2H2-type" evidence="5">
    <location>
        <begin position="3"/>
        <end position="30"/>
    </location>
</feature>
<evidence type="ECO:0000313" key="7">
    <source>
        <dbReference type="Proteomes" id="UP001629113"/>
    </source>
</evidence>
<proteinExistence type="predicted"/>
<dbReference type="SMART" id="SM00248">
    <property type="entry name" value="ANK"/>
    <property type="match status" value="11"/>
</dbReference>
<keyword evidence="1" id="KW-0677">Repeat</keyword>
<dbReference type="SMART" id="SM00355">
    <property type="entry name" value="ZnF_C2H2"/>
    <property type="match status" value="3"/>
</dbReference>
<feature type="repeat" description="ANK" evidence="3">
    <location>
        <begin position="321"/>
        <end position="353"/>
    </location>
</feature>
<dbReference type="PANTHER" id="PTHR24198">
    <property type="entry name" value="ANKYRIN REPEAT AND PROTEIN KINASE DOMAIN-CONTAINING PROTEIN"/>
    <property type="match status" value="1"/>
</dbReference>
<evidence type="ECO:0000256" key="2">
    <source>
        <dbReference type="ARBA" id="ARBA00023043"/>
    </source>
</evidence>
<feature type="domain" description="C2H2-type" evidence="5">
    <location>
        <begin position="29"/>
        <end position="57"/>
    </location>
</feature>
<reference evidence="6 7" key="1">
    <citation type="submission" date="2024-06" db="EMBL/GenBank/DDBJ databases">
        <title>Complete genome of Phlyctema vagabunda strain 19-DSS-EL-015.</title>
        <authorList>
            <person name="Fiorenzani C."/>
        </authorList>
    </citation>
    <scope>NUCLEOTIDE SEQUENCE [LARGE SCALE GENOMIC DNA]</scope>
    <source>
        <strain evidence="6 7">19-DSS-EL-015</strain>
    </source>
</reference>
<evidence type="ECO:0000256" key="3">
    <source>
        <dbReference type="PROSITE-ProRule" id="PRU00023"/>
    </source>
</evidence>
<dbReference type="PRINTS" id="PR01415">
    <property type="entry name" value="ANKYRIN"/>
</dbReference>
<feature type="repeat" description="ANK" evidence="3">
    <location>
        <begin position="446"/>
        <end position="478"/>
    </location>
</feature>
<feature type="repeat" description="ANK" evidence="3">
    <location>
        <begin position="351"/>
        <end position="379"/>
    </location>
</feature>
<dbReference type="PROSITE" id="PS00028">
    <property type="entry name" value="ZINC_FINGER_C2H2_1"/>
    <property type="match status" value="1"/>
</dbReference>
<comment type="caution">
    <text evidence="6">The sequence shown here is derived from an EMBL/GenBank/DDBJ whole genome shotgun (WGS) entry which is preliminary data.</text>
</comment>
<keyword evidence="4" id="KW-0479">Metal-binding</keyword>
<keyword evidence="2 3" id="KW-0040">ANK repeat</keyword>
<feature type="repeat" description="ANK" evidence="3">
    <location>
        <begin position="413"/>
        <end position="445"/>
    </location>
</feature>
<dbReference type="Gene3D" id="1.25.40.20">
    <property type="entry name" value="Ankyrin repeat-containing domain"/>
    <property type="match status" value="3"/>
</dbReference>
<dbReference type="InterPro" id="IPR036236">
    <property type="entry name" value="Znf_C2H2_sf"/>
</dbReference>
<dbReference type="SUPFAM" id="SSF57667">
    <property type="entry name" value="beta-beta-alpha zinc fingers"/>
    <property type="match status" value="1"/>
</dbReference>
<feature type="repeat" description="ANK" evidence="3">
    <location>
        <begin position="256"/>
        <end position="288"/>
    </location>
</feature>
<protein>
    <recommendedName>
        <fullName evidence="5">C2H2-type domain-containing protein</fullName>
    </recommendedName>
</protein>
<dbReference type="PROSITE" id="PS50157">
    <property type="entry name" value="ZINC_FINGER_C2H2_2"/>
    <property type="match status" value="2"/>
</dbReference>
<dbReference type="InterPro" id="IPR002110">
    <property type="entry name" value="Ankyrin_rpt"/>
</dbReference>
<feature type="repeat" description="ANK" evidence="3">
    <location>
        <begin position="381"/>
        <end position="413"/>
    </location>
</feature>